<comment type="caution">
    <text evidence="2">The sequence shown here is derived from an EMBL/GenBank/DDBJ whole genome shotgun (WGS) entry which is preliminary data.</text>
</comment>
<dbReference type="Proteomes" id="UP000260025">
    <property type="component" value="Unassembled WGS sequence"/>
</dbReference>
<keyword evidence="1" id="KW-1133">Transmembrane helix</keyword>
<gene>
    <name evidence="2" type="ORF">DXA38_07250</name>
</gene>
<evidence type="ECO:0000256" key="1">
    <source>
        <dbReference type="SAM" id="Phobius"/>
    </source>
</evidence>
<name>A0A3E2VZ65_CLOIN</name>
<feature type="transmembrane region" description="Helical" evidence="1">
    <location>
        <begin position="139"/>
        <end position="158"/>
    </location>
</feature>
<accession>A0A3E2VZ65</accession>
<evidence type="ECO:0000313" key="2">
    <source>
        <dbReference type="EMBL" id="RGC16820.1"/>
    </source>
</evidence>
<reference evidence="2 3" key="1">
    <citation type="submission" date="2018-08" db="EMBL/GenBank/DDBJ databases">
        <title>A genome reference for cultivated species of the human gut microbiota.</title>
        <authorList>
            <person name="Zou Y."/>
            <person name="Xue W."/>
            <person name="Luo G."/>
        </authorList>
    </citation>
    <scope>NUCLEOTIDE SEQUENCE [LARGE SCALE GENOMIC DNA]</scope>
    <source>
        <strain evidence="2 3">OF01-2LB</strain>
    </source>
</reference>
<feature type="transmembrane region" description="Helical" evidence="1">
    <location>
        <begin position="110"/>
        <end position="133"/>
    </location>
</feature>
<keyword evidence="1" id="KW-0812">Transmembrane</keyword>
<dbReference type="OrthoDB" id="1655007at2"/>
<proteinExistence type="predicted"/>
<organism evidence="2 3">
    <name type="scientific">Clostridium innocuum</name>
    <dbReference type="NCBI Taxonomy" id="1522"/>
    <lineage>
        <taxon>Bacteria</taxon>
        <taxon>Bacillati</taxon>
        <taxon>Bacillota</taxon>
        <taxon>Clostridia</taxon>
        <taxon>Eubacteriales</taxon>
        <taxon>Clostridiaceae</taxon>
        <taxon>Clostridium</taxon>
    </lineage>
</organism>
<sequence length="165" mass="18373">MVTGWMLSTGTDTKGRRLLYIKKKHAYYLLPQHREFAITLWKHAEINAISISIILGYFLFHSIAGTALLALALYVLMLLVMNKKLLPSLHRVQGKNITWRKEKPAKAGNSMLLAVLLLMIGAGLFLCLALEQTQNTMETVTAALGGCIALFTGVRQLYKNKTIGK</sequence>
<dbReference type="EMBL" id="QVEV01000007">
    <property type="protein sequence ID" value="RGC16820.1"/>
    <property type="molecule type" value="Genomic_DNA"/>
</dbReference>
<dbReference type="RefSeq" id="WP_117442579.1">
    <property type="nucleotide sequence ID" value="NZ_JAJFEN010000016.1"/>
</dbReference>
<evidence type="ECO:0000313" key="3">
    <source>
        <dbReference type="Proteomes" id="UP000260025"/>
    </source>
</evidence>
<keyword evidence="1" id="KW-0472">Membrane</keyword>
<feature type="transmembrane region" description="Helical" evidence="1">
    <location>
        <begin position="48"/>
        <end position="81"/>
    </location>
</feature>
<dbReference type="AlphaFoldDB" id="A0A3E2VZ65"/>
<protein>
    <submittedName>
        <fullName evidence="2">Uncharacterized protein</fullName>
    </submittedName>
</protein>